<dbReference type="EMBL" id="QJJK01000008">
    <property type="protein sequence ID" value="PXW56382.1"/>
    <property type="molecule type" value="Genomic_DNA"/>
</dbReference>
<name>A0A2V3UD46_9HYPH</name>
<evidence type="ECO:0000313" key="1">
    <source>
        <dbReference type="EMBL" id="PXW56382.1"/>
    </source>
</evidence>
<reference evidence="1 2" key="1">
    <citation type="submission" date="2018-05" db="EMBL/GenBank/DDBJ databases">
        <title>Genomic Encyclopedia of Type Strains, Phase IV (KMG-IV): sequencing the most valuable type-strain genomes for metagenomic binning, comparative biology and taxonomic classification.</title>
        <authorList>
            <person name="Goeker M."/>
        </authorList>
    </citation>
    <scope>NUCLEOTIDE SEQUENCE [LARGE SCALE GENOMIC DNA]</scope>
    <source>
        <strain evidence="1 2">DSM 6462</strain>
    </source>
</reference>
<dbReference type="AlphaFoldDB" id="A0A2V3UD46"/>
<evidence type="ECO:0000313" key="2">
    <source>
        <dbReference type="Proteomes" id="UP000248021"/>
    </source>
</evidence>
<comment type="caution">
    <text evidence="1">The sequence shown here is derived from an EMBL/GenBank/DDBJ whole genome shotgun (WGS) entry which is preliminary data.</text>
</comment>
<protein>
    <submittedName>
        <fullName evidence="1">Uncharacterized protein</fullName>
    </submittedName>
</protein>
<gene>
    <name evidence="1" type="ORF">C7450_108132</name>
</gene>
<accession>A0A2V3UD46</accession>
<proteinExistence type="predicted"/>
<sequence>MPQTAHTASSPNGETASPAALVPYPISAASSRKFRRFRRMAAPRAFCQRFSLVAPPPPFPESPFKGGYQVAKLQAEFARYSH</sequence>
<dbReference type="Proteomes" id="UP000248021">
    <property type="component" value="Unassembled WGS sequence"/>
</dbReference>
<keyword evidence="2" id="KW-1185">Reference proteome</keyword>
<organism evidence="1 2">
    <name type="scientific">Chelatococcus asaccharovorans</name>
    <dbReference type="NCBI Taxonomy" id="28210"/>
    <lineage>
        <taxon>Bacteria</taxon>
        <taxon>Pseudomonadati</taxon>
        <taxon>Pseudomonadota</taxon>
        <taxon>Alphaproteobacteria</taxon>
        <taxon>Hyphomicrobiales</taxon>
        <taxon>Chelatococcaceae</taxon>
        <taxon>Chelatococcus</taxon>
    </lineage>
</organism>